<protein>
    <submittedName>
        <fullName evidence="2">SH2 domain-containing protein</fullName>
    </submittedName>
</protein>
<evidence type="ECO:0000313" key="1">
    <source>
        <dbReference type="Proteomes" id="UP000095286"/>
    </source>
</evidence>
<dbReference type="WBParaSite" id="RSKR_0000955600.1">
    <property type="protein sequence ID" value="RSKR_0000955600.1"/>
    <property type="gene ID" value="RSKR_0000955600"/>
</dbReference>
<organism evidence="1 2">
    <name type="scientific">Rhabditophanes sp. KR3021</name>
    <dbReference type="NCBI Taxonomy" id="114890"/>
    <lineage>
        <taxon>Eukaryota</taxon>
        <taxon>Metazoa</taxon>
        <taxon>Ecdysozoa</taxon>
        <taxon>Nematoda</taxon>
        <taxon>Chromadorea</taxon>
        <taxon>Rhabditida</taxon>
        <taxon>Tylenchina</taxon>
        <taxon>Panagrolaimomorpha</taxon>
        <taxon>Strongyloidoidea</taxon>
        <taxon>Alloionematidae</taxon>
        <taxon>Rhabditophanes</taxon>
    </lineage>
</organism>
<evidence type="ECO:0000313" key="2">
    <source>
        <dbReference type="WBParaSite" id="RSKR_0000955600.1"/>
    </source>
</evidence>
<name>A0AC35UAF4_9BILA</name>
<accession>A0AC35UAF4</accession>
<sequence>MTTNEDQSILQQPWYHGFLTREDQPSMLKKCGDLLVRTSEPAAGKQRCYILSILINQNTHEIKHYVVRKTSNNKLTIGDTIISSEQIQSTFFE</sequence>
<dbReference type="Proteomes" id="UP000095286">
    <property type="component" value="Unplaced"/>
</dbReference>
<reference evidence="2" key="1">
    <citation type="submission" date="2016-11" db="UniProtKB">
        <authorList>
            <consortium name="WormBaseParasite"/>
        </authorList>
    </citation>
    <scope>IDENTIFICATION</scope>
    <source>
        <strain evidence="2">KR3021</strain>
    </source>
</reference>
<proteinExistence type="predicted"/>